<keyword evidence="2" id="KW-1185">Reference proteome</keyword>
<comment type="caution">
    <text evidence="1">The sequence shown here is derived from an EMBL/GenBank/DDBJ whole genome shotgun (WGS) entry which is preliminary data.</text>
</comment>
<name>A0A835UJ95_VANPL</name>
<accession>A0A835UJ95</accession>
<gene>
    <name evidence="1" type="ORF">HPP92_021723</name>
</gene>
<dbReference type="OrthoDB" id="2250022at2759"/>
<dbReference type="Proteomes" id="UP000636800">
    <property type="component" value="Chromosome 11"/>
</dbReference>
<reference evidence="1 2" key="1">
    <citation type="journal article" date="2020" name="Nat. Food">
        <title>A phased Vanilla planifolia genome enables genetic improvement of flavour and production.</title>
        <authorList>
            <person name="Hasing T."/>
            <person name="Tang H."/>
            <person name="Brym M."/>
            <person name="Khazi F."/>
            <person name="Huang T."/>
            <person name="Chambers A.H."/>
        </authorList>
    </citation>
    <scope>NUCLEOTIDE SEQUENCE [LARGE SCALE GENOMIC DNA]</scope>
    <source>
        <tissue evidence="1">Leaf</tissue>
    </source>
</reference>
<organism evidence="1 2">
    <name type="scientific">Vanilla planifolia</name>
    <name type="common">Vanilla</name>
    <dbReference type="NCBI Taxonomy" id="51239"/>
    <lineage>
        <taxon>Eukaryota</taxon>
        <taxon>Viridiplantae</taxon>
        <taxon>Streptophyta</taxon>
        <taxon>Embryophyta</taxon>
        <taxon>Tracheophyta</taxon>
        <taxon>Spermatophyta</taxon>
        <taxon>Magnoliopsida</taxon>
        <taxon>Liliopsida</taxon>
        <taxon>Asparagales</taxon>
        <taxon>Orchidaceae</taxon>
        <taxon>Vanilloideae</taxon>
        <taxon>Vanilleae</taxon>
        <taxon>Vanilla</taxon>
    </lineage>
</organism>
<sequence>MGELAAFTGCGSSREASVLVTGFERAIDRSIDPNPNELNPPNWYNRKFVRVTIGYLHRWPTVRRAERGPRNVMPRVRNKEWRPLWDAFRISG</sequence>
<dbReference type="EMBL" id="JADCNL010000011">
    <property type="protein sequence ID" value="KAG0461426.1"/>
    <property type="molecule type" value="Genomic_DNA"/>
</dbReference>
<evidence type="ECO:0000313" key="2">
    <source>
        <dbReference type="Proteomes" id="UP000636800"/>
    </source>
</evidence>
<protein>
    <submittedName>
        <fullName evidence="1">Uncharacterized protein</fullName>
    </submittedName>
</protein>
<proteinExistence type="predicted"/>
<dbReference type="AlphaFoldDB" id="A0A835UJ95"/>
<evidence type="ECO:0000313" key="1">
    <source>
        <dbReference type="EMBL" id="KAG0461426.1"/>
    </source>
</evidence>